<keyword evidence="2" id="KW-1185">Reference proteome</keyword>
<reference evidence="1 2" key="1">
    <citation type="submission" date="2018-10" db="EMBL/GenBank/DDBJ databases">
        <title>A high-quality apple genome assembly.</title>
        <authorList>
            <person name="Hu J."/>
        </authorList>
    </citation>
    <scope>NUCLEOTIDE SEQUENCE [LARGE SCALE GENOMIC DNA]</scope>
    <source>
        <strain evidence="2">cv. HFTH1</strain>
        <tissue evidence="1">Young leaf</tissue>
    </source>
</reference>
<proteinExistence type="predicted"/>
<evidence type="ECO:0000313" key="1">
    <source>
        <dbReference type="EMBL" id="RXH91955.1"/>
    </source>
</evidence>
<accession>A0A498JAT5</accession>
<dbReference type="Proteomes" id="UP000290289">
    <property type="component" value="Chromosome 8"/>
</dbReference>
<comment type="caution">
    <text evidence="1">The sequence shown here is derived from an EMBL/GenBank/DDBJ whole genome shotgun (WGS) entry which is preliminary data.</text>
</comment>
<dbReference type="EMBL" id="RDQH01000334">
    <property type="protein sequence ID" value="RXH91955.1"/>
    <property type="molecule type" value="Genomic_DNA"/>
</dbReference>
<evidence type="ECO:0000313" key="2">
    <source>
        <dbReference type="Proteomes" id="UP000290289"/>
    </source>
</evidence>
<organism evidence="1 2">
    <name type="scientific">Malus domestica</name>
    <name type="common">Apple</name>
    <name type="synonym">Pyrus malus</name>
    <dbReference type="NCBI Taxonomy" id="3750"/>
    <lineage>
        <taxon>Eukaryota</taxon>
        <taxon>Viridiplantae</taxon>
        <taxon>Streptophyta</taxon>
        <taxon>Embryophyta</taxon>
        <taxon>Tracheophyta</taxon>
        <taxon>Spermatophyta</taxon>
        <taxon>Magnoliopsida</taxon>
        <taxon>eudicotyledons</taxon>
        <taxon>Gunneridae</taxon>
        <taxon>Pentapetalae</taxon>
        <taxon>rosids</taxon>
        <taxon>fabids</taxon>
        <taxon>Rosales</taxon>
        <taxon>Rosaceae</taxon>
        <taxon>Amygdaloideae</taxon>
        <taxon>Maleae</taxon>
        <taxon>Malus</taxon>
    </lineage>
</organism>
<name>A0A498JAT5_MALDO</name>
<protein>
    <submittedName>
        <fullName evidence="1">Uncharacterized protein</fullName>
    </submittedName>
</protein>
<sequence>MPLELKEKFSRMTIRPSMPYGIKGWGGHMQKMRVADMRIPHWMFGLTRKDKIKNEDIRSKLGAAQLKVLEEELMVGL</sequence>
<gene>
    <name evidence="1" type="ORF">DVH24_020978</name>
</gene>
<dbReference type="AlphaFoldDB" id="A0A498JAT5"/>